<dbReference type="GO" id="GO:0016995">
    <property type="term" value="F:cholesterol oxidase activity"/>
    <property type="evidence" value="ECO:0007669"/>
    <property type="project" value="UniProtKB-EC"/>
</dbReference>
<dbReference type="Proteomes" id="UP000198749">
    <property type="component" value="Unassembled WGS sequence"/>
</dbReference>
<dbReference type="GO" id="GO:0008203">
    <property type="term" value="P:cholesterol metabolic process"/>
    <property type="evidence" value="ECO:0007669"/>
    <property type="project" value="UniProtKB-KW"/>
</dbReference>
<dbReference type="PANTHER" id="PTHR47470:SF1">
    <property type="entry name" value="FAD-DEPENDENT OXIDOREDUCTASE 2 FAD BINDING DOMAIN-CONTAINING PROTEIN"/>
    <property type="match status" value="1"/>
</dbReference>
<dbReference type="GO" id="GO:0050660">
    <property type="term" value="F:flavin adenine dinucleotide binding"/>
    <property type="evidence" value="ECO:0007669"/>
    <property type="project" value="InterPro"/>
</dbReference>
<dbReference type="EC" id="1.1.3.6" evidence="13"/>
<dbReference type="InterPro" id="IPR029058">
    <property type="entry name" value="AB_hydrolase_fold"/>
</dbReference>
<dbReference type="Pfam" id="PF00732">
    <property type="entry name" value="GMC_oxred_N"/>
    <property type="match status" value="1"/>
</dbReference>
<accession>A0A1H9GLB1</accession>
<dbReference type="RefSeq" id="WP_091356716.1">
    <property type="nucleotide sequence ID" value="NZ_AP025284.1"/>
</dbReference>
<name>A0A1H9GLB1_9GAMM</name>
<evidence type="ECO:0000256" key="1">
    <source>
        <dbReference type="ARBA" id="ARBA00001974"/>
    </source>
</evidence>
<evidence type="ECO:0000256" key="10">
    <source>
        <dbReference type="ARBA" id="ARBA00023235"/>
    </source>
</evidence>
<keyword evidence="18" id="KW-1185">Reference proteome</keyword>
<keyword evidence="3" id="KW-0153">Cholesterol metabolism</keyword>
<evidence type="ECO:0000259" key="16">
    <source>
        <dbReference type="PROSITE" id="PS51379"/>
    </source>
</evidence>
<evidence type="ECO:0000256" key="11">
    <source>
        <dbReference type="ARBA" id="ARBA00038856"/>
    </source>
</evidence>
<dbReference type="InterPro" id="IPR052542">
    <property type="entry name" value="Cholesterol_Oxidase"/>
</dbReference>
<evidence type="ECO:0000256" key="4">
    <source>
        <dbReference type="ARBA" id="ARBA00022630"/>
    </source>
</evidence>
<protein>
    <recommendedName>
        <fullName evidence="14">Cholesterol oxidase</fullName>
        <ecNumber evidence="13">1.1.3.6</ecNumber>
        <ecNumber evidence="11">5.3.3.1</ecNumber>
    </recommendedName>
    <alternativeName>
        <fullName evidence="15">Cholesterol isomerase</fullName>
    </alternativeName>
</protein>
<dbReference type="Pfam" id="PF05199">
    <property type="entry name" value="GMC_oxred_C"/>
    <property type="match status" value="1"/>
</dbReference>
<evidence type="ECO:0000256" key="8">
    <source>
        <dbReference type="ARBA" id="ARBA00023166"/>
    </source>
</evidence>
<dbReference type="OrthoDB" id="9787779at2"/>
<comment type="similarity">
    <text evidence="2">Belongs to the GMC oxidoreductase family.</text>
</comment>
<evidence type="ECO:0000256" key="15">
    <source>
        <dbReference type="ARBA" id="ARBA00049778"/>
    </source>
</evidence>
<dbReference type="InterPro" id="IPR000172">
    <property type="entry name" value="GMC_OxRdtase_N"/>
</dbReference>
<evidence type="ECO:0000256" key="7">
    <source>
        <dbReference type="ARBA" id="ARBA00023098"/>
    </source>
</evidence>
<organism evidence="17 18">
    <name type="scientific">Amphritea atlantica</name>
    <dbReference type="NCBI Taxonomy" id="355243"/>
    <lineage>
        <taxon>Bacteria</taxon>
        <taxon>Pseudomonadati</taxon>
        <taxon>Pseudomonadota</taxon>
        <taxon>Gammaproteobacteria</taxon>
        <taxon>Oceanospirillales</taxon>
        <taxon>Oceanospirillaceae</taxon>
        <taxon>Amphritea</taxon>
    </lineage>
</organism>
<proteinExistence type="inferred from homology"/>
<dbReference type="SUPFAM" id="SSF53474">
    <property type="entry name" value="alpha/beta-Hydrolases"/>
    <property type="match status" value="1"/>
</dbReference>
<keyword evidence="8" id="KW-1207">Sterol metabolism</keyword>
<dbReference type="InterPro" id="IPR007867">
    <property type="entry name" value="GMC_OxRtase_C"/>
</dbReference>
<evidence type="ECO:0000256" key="9">
    <source>
        <dbReference type="ARBA" id="ARBA00023221"/>
    </source>
</evidence>
<reference evidence="18" key="1">
    <citation type="submission" date="2016-10" db="EMBL/GenBank/DDBJ databases">
        <authorList>
            <person name="Varghese N."/>
            <person name="Submissions S."/>
        </authorList>
    </citation>
    <scope>NUCLEOTIDE SEQUENCE [LARGE SCALE GENOMIC DNA]</scope>
    <source>
        <strain evidence="18">DSM 18887</strain>
    </source>
</reference>
<dbReference type="InterPro" id="IPR003953">
    <property type="entry name" value="FAD-dep_OxRdtase_2_FAD-bd"/>
</dbReference>
<evidence type="ECO:0000256" key="13">
    <source>
        <dbReference type="ARBA" id="ARBA00049723"/>
    </source>
</evidence>
<evidence type="ECO:0000313" key="17">
    <source>
        <dbReference type="EMBL" id="SEQ50896.1"/>
    </source>
</evidence>
<keyword evidence="5" id="KW-0274">FAD</keyword>
<sequence length="1140" mass="124615">MKPIALPLDEIQSHYDVVVIGSGYGGGIAASRMSRAGKKVCLLERGREFLVGEFPDTANEVFKDIQFHTPAGHIGSRIGLFDIHVHAQQNVVVGCGLGGTSLINANVSLEPDPDVFEAPCWPPEILQHKDSLLKEGYQRAREMLKPTLYPDDWPTLAKTEAHKRSATAMNEPFCRTPINVTFKTPGSGVNHVGVEQQACTNCGDCVSGCNYGAKNTTRMNYLPDAWNHGAEIFCQADVRYLQKTDAGWLIHYQEVEVGREKFDATPLFIRADIVILSAGTLGSNEILLRSKARGLPISDQLGYGFSGNGDILGFGYNCDQTINGIGFGNLKPDGRQPVGPCITSVIRTEHDDWRKRMVIEEGSLPGAIGNFLPTALAAAENLIGEDTDSGMLDEIQEQTRVTESLLRGPYHGAIHNTQTYLIMSHDSGEGQARLVNDRLQIEWPNVGHQQNFINGNKNLLSATKALGGQYVENPLWTPLFKQSLVTVHPLGGCNMAISGAQGVVNHKGQLFSDSDTSVYENLYVTDGSVIPTSLAVNPLLTISAISERCCALIAADRGWEIDYTLPSAPVKPHPSPTLGIRFTETMRGQFSTTADTGEALESYRNAAANATALPMEFTLTIHSHDLETMLTSDDHSAQISGTVTCPALSDKPMSVSEGEFNLFEQMPSPPDTRHMIYSMLLTTEQGVLYYFKGYKLISNDPDALHIWPDTSTLYVTVYKGSDDSGLLAGKGVLNILPADFAVQMTTMEVTHAENMEQRLSAIARFGKFFAGVLYENYGGIFYDSHCDEPKAPRKKRPLRAPAPEIHPFTTADGVSLQLTRFQGGTKGPVMLVHGLGVASSIFSTDMIDTNLVEYLVAHEYDVWLIDCRVSILLAAAKQRSNGDQVAQYDYPAAISKICSVTAADSIQAVVHCYGATTFFMSMLAGLQGVRSIVCSQIATNLVVPPTTALKTGLHLPSFLERLNVDHLTAEVPESGSVLTQLYDKALNLYAMAEAQGHCHSETCHRITFMYASLYKHSTLTDLLHDNLDELFAEANIGAFEHLALMCRKGTLVDADGNDVYMPNLARLDLPILFISGAENECYLPMSTKLTYDILCQHFGAGQYSRQEIPGYGHIDCIFGRNAVIDVYPFVLDHLEKTALS</sequence>
<dbReference type="AlphaFoldDB" id="A0A1H9GLB1"/>
<keyword evidence="7" id="KW-0443">Lipid metabolism</keyword>
<dbReference type="Gene3D" id="3.40.50.1820">
    <property type="entry name" value="alpha/beta hydrolase"/>
    <property type="match status" value="1"/>
</dbReference>
<dbReference type="InterPro" id="IPR036188">
    <property type="entry name" value="FAD/NAD-bd_sf"/>
</dbReference>
<evidence type="ECO:0000313" key="18">
    <source>
        <dbReference type="Proteomes" id="UP000198749"/>
    </source>
</evidence>
<evidence type="ECO:0000256" key="2">
    <source>
        <dbReference type="ARBA" id="ARBA00010790"/>
    </source>
</evidence>
<feature type="domain" description="4Fe-4S ferredoxin-type" evidence="16">
    <location>
        <begin position="190"/>
        <end position="219"/>
    </location>
</feature>
<evidence type="ECO:0000256" key="3">
    <source>
        <dbReference type="ARBA" id="ARBA00022548"/>
    </source>
</evidence>
<evidence type="ECO:0000256" key="6">
    <source>
        <dbReference type="ARBA" id="ARBA00023002"/>
    </source>
</evidence>
<dbReference type="SUPFAM" id="SSF51905">
    <property type="entry name" value="FAD/NAD(P)-binding domain"/>
    <property type="match status" value="1"/>
</dbReference>
<dbReference type="InterPro" id="IPR017896">
    <property type="entry name" value="4Fe4S_Fe-S-bd"/>
</dbReference>
<keyword evidence="6" id="KW-0560">Oxidoreductase</keyword>
<evidence type="ECO:0000256" key="12">
    <source>
        <dbReference type="ARBA" id="ARBA00049645"/>
    </source>
</evidence>
<evidence type="ECO:0000256" key="14">
    <source>
        <dbReference type="ARBA" id="ARBA00049744"/>
    </source>
</evidence>
<dbReference type="Gene3D" id="3.50.50.60">
    <property type="entry name" value="FAD/NAD(P)-binding domain"/>
    <property type="match status" value="3"/>
</dbReference>
<keyword evidence="10" id="KW-0413">Isomerase</keyword>
<comment type="pathway">
    <text evidence="12">Steroid metabolism; cholesterol degradation.</text>
</comment>
<keyword evidence="9" id="KW-0753">Steroid metabolism</keyword>
<dbReference type="Pfam" id="PF00890">
    <property type="entry name" value="FAD_binding_2"/>
    <property type="match status" value="1"/>
</dbReference>
<dbReference type="PANTHER" id="PTHR47470">
    <property type="entry name" value="CHOLESTEROL OXIDASE"/>
    <property type="match status" value="1"/>
</dbReference>
<evidence type="ECO:0000256" key="5">
    <source>
        <dbReference type="ARBA" id="ARBA00022827"/>
    </source>
</evidence>
<dbReference type="STRING" id="355243.SAMN03080615_01755"/>
<dbReference type="PROSITE" id="PS51379">
    <property type="entry name" value="4FE4S_FER_2"/>
    <property type="match status" value="1"/>
</dbReference>
<comment type="cofactor">
    <cofactor evidence="1">
        <name>FAD</name>
        <dbReference type="ChEBI" id="CHEBI:57692"/>
    </cofactor>
</comment>
<gene>
    <name evidence="17" type="ORF">SAMN03080615_01755</name>
</gene>
<dbReference type="EC" id="5.3.3.1" evidence="11"/>
<keyword evidence="4" id="KW-0285">Flavoprotein</keyword>
<dbReference type="EMBL" id="FOGB01000004">
    <property type="protein sequence ID" value="SEQ50896.1"/>
    <property type="molecule type" value="Genomic_DNA"/>
</dbReference>
<dbReference type="GO" id="GO:0004769">
    <property type="term" value="F:steroid Delta-isomerase activity"/>
    <property type="evidence" value="ECO:0007669"/>
    <property type="project" value="UniProtKB-EC"/>
</dbReference>